<name>A0AAE7RFV5_9CAUD</name>
<keyword evidence="1" id="KW-1133">Transmembrane helix</keyword>
<evidence type="ECO:0000313" key="2">
    <source>
        <dbReference type="EMBL" id="QVW28030.1"/>
    </source>
</evidence>
<feature type="transmembrane region" description="Helical" evidence="1">
    <location>
        <begin position="6"/>
        <end position="31"/>
    </location>
</feature>
<proteinExistence type="predicted"/>
<keyword evidence="1" id="KW-0812">Transmembrane</keyword>
<evidence type="ECO:0000313" key="3">
    <source>
        <dbReference type="Proteomes" id="UP000828118"/>
    </source>
</evidence>
<protein>
    <submittedName>
        <fullName evidence="2">Uncharacterized protein</fullName>
    </submittedName>
</protein>
<dbReference type="EMBL" id="MW633168">
    <property type="protein sequence ID" value="QVW28030.1"/>
    <property type="molecule type" value="Genomic_DNA"/>
</dbReference>
<reference evidence="2 3" key="1">
    <citation type="submission" date="2021-02" db="EMBL/GenBank/DDBJ databases">
        <title>Isolation and Efficacy of Vancomycin Resistant Enterococci-specific Bacteriophages in Wax Moth Larvae Model Galleria mellonella.</title>
        <authorList>
            <person name="El Haddad L."/>
            <person name="Harb C.P."/>
            <person name="Clark J.R."/>
            <person name="Terwilliger A.L."/>
            <person name="Chaftari C."/>
            <person name="Duna M."/>
            <person name="Youssef S."/>
            <person name="Stibich M."/>
            <person name="Maresso A."/>
            <person name="Chemaly R.F."/>
        </authorList>
    </citation>
    <scope>NUCLEOTIDE SEQUENCE [LARGE SCALE GENOMIC DNA]</scope>
</reference>
<sequence>MCKKEVLIFLLGLTLSLLHLVYYTMCCYLSIEKMKLFLIFCSVLIHCPTELC</sequence>
<keyword evidence="3" id="KW-1185">Reference proteome</keyword>
<dbReference type="Proteomes" id="UP000828118">
    <property type="component" value="Segment"/>
</dbReference>
<keyword evidence="1" id="KW-0472">Membrane</keyword>
<organism evidence="2 3">
    <name type="scientific">Enterococcus phage MDA2</name>
    <dbReference type="NCBI Taxonomy" id="2816459"/>
    <lineage>
        <taxon>Viruses</taxon>
        <taxon>Duplodnaviria</taxon>
        <taxon>Heunggongvirae</taxon>
        <taxon>Uroviricota</taxon>
        <taxon>Caudoviricetes</taxon>
        <taxon>Herelleviridae</taxon>
        <taxon>Brockvirinae</taxon>
        <taxon>Kochikohdavirus</taxon>
        <taxon>Kochikohdavirus mda2</taxon>
    </lineage>
</organism>
<evidence type="ECO:0000256" key="1">
    <source>
        <dbReference type="SAM" id="Phobius"/>
    </source>
</evidence>
<accession>A0AAE7RFV5</accession>